<comment type="caution">
    <text evidence="2">The sequence shown here is derived from an EMBL/GenBank/DDBJ whole genome shotgun (WGS) entry which is preliminary data.</text>
</comment>
<evidence type="ECO:0000313" key="2">
    <source>
        <dbReference type="EMBL" id="KKO73975.1"/>
    </source>
</evidence>
<accession>A0A0F9WAL9</accession>
<dbReference type="RefSeq" id="XP_024329717.1">
    <property type="nucleotide sequence ID" value="XM_024474131.1"/>
</dbReference>
<evidence type="ECO:0000259" key="1">
    <source>
        <dbReference type="SMART" id="SM01126"/>
    </source>
</evidence>
<name>A0A0F9WAL9_9MICR</name>
<dbReference type="GeneID" id="36319039"/>
<dbReference type="PANTHER" id="PTHR47163:SF2">
    <property type="entry name" value="SI:DKEY-17M8.2"/>
    <property type="match status" value="1"/>
</dbReference>
<dbReference type="OrthoDB" id="2193057at2759"/>
<dbReference type="EMBL" id="JPQZ01000154">
    <property type="protein sequence ID" value="KKO73975.1"/>
    <property type="molecule type" value="Genomic_DNA"/>
</dbReference>
<organism evidence="2 3">
    <name type="scientific">Vairimorpha ceranae</name>
    <dbReference type="NCBI Taxonomy" id="40302"/>
    <lineage>
        <taxon>Eukaryota</taxon>
        <taxon>Fungi</taxon>
        <taxon>Fungi incertae sedis</taxon>
        <taxon>Microsporidia</taxon>
        <taxon>Nosematidae</taxon>
        <taxon>Vairimorpha</taxon>
    </lineage>
</organism>
<evidence type="ECO:0000313" key="3">
    <source>
        <dbReference type="Proteomes" id="UP000034350"/>
    </source>
</evidence>
<dbReference type="Pfam" id="PF12762">
    <property type="entry name" value="DDE_Tnp_IS1595"/>
    <property type="match status" value="1"/>
</dbReference>
<feature type="domain" description="ISXO2-like transposase" evidence="1">
    <location>
        <begin position="3"/>
        <end position="148"/>
    </location>
</feature>
<dbReference type="InterPro" id="IPR053164">
    <property type="entry name" value="IS1016-like_transposase"/>
</dbReference>
<dbReference type="Proteomes" id="UP000034350">
    <property type="component" value="Unassembled WGS sequence"/>
</dbReference>
<dbReference type="SMART" id="SM01126">
    <property type="entry name" value="DDE_Tnp_IS1595"/>
    <property type="match status" value="1"/>
</dbReference>
<proteinExistence type="predicted"/>
<gene>
    <name evidence="2" type="ORF">AAJ76_1540005282</name>
</gene>
<dbReference type="InterPro" id="IPR024445">
    <property type="entry name" value="Tnp_ISXO2-like"/>
</dbReference>
<dbReference type="VEuPathDB" id="MicrosporidiaDB:AAJ76_1540005282"/>
<dbReference type="VEuPathDB" id="MicrosporidiaDB:NCER_102355"/>
<dbReference type="AlphaFoldDB" id="A0A0F9WAL9"/>
<sequence length="148" mass="16456">MVKIGGEGIRVQFDEAAICNGELIPNPSSTLDNKLNVQWLVGSVEKVNCRNFVLKLVSNRKVSTILDMFFEHVVPGSIIVNDGYPSYPGAVAKFGSFHEVVNHTVGFVNAQGAHTNQIGSLWSHLKHAYRKRGGINKGRMNFFLNEWK</sequence>
<reference evidence="2 3" key="1">
    <citation type="journal article" date="2015" name="Environ. Microbiol.">
        <title>Genome analyses suggest the presence of polyploidy and recent human-driven expansions in eight global populations of the honeybee pathogen Nosema ceranae.</title>
        <authorList>
            <person name="Pelin A."/>
            <person name="Selman M."/>
            <person name="Aris-Brosou S."/>
            <person name="Farinelli L."/>
            <person name="Corradi N."/>
        </authorList>
    </citation>
    <scope>NUCLEOTIDE SEQUENCE [LARGE SCALE GENOMIC DNA]</scope>
    <source>
        <strain evidence="2 3">PA08 1199</strain>
    </source>
</reference>
<dbReference type="PANTHER" id="PTHR47163">
    <property type="entry name" value="DDE_TNP_IS1595 DOMAIN-CONTAINING PROTEIN"/>
    <property type="match status" value="1"/>
</dbReference>
<keyword evidence="3" id="KW-1185">Reference proteome</keyword>
<protein>
    <recommendedName>
        <fullName evidence="1">ISXO2-like transposase domain-containing protein</fullName>
    </recommendedName>
</protein>